<keyword evidence="3" id="KW-1185">Reference proteome</keyword>
<dbReference type="Pfam" id="PF07589">
    <property type="entry name" value="PEP-CTERM"/>
    <property type="match status" value="1"/>
</dbReference>
<comment type="caution">
    <text evidence="2">The sequence shown here is derived from an EMBL/GenBank/DDBJ whole genome shotgun (WGS) entry which is preliminary data.</text>
</comment>
<dbReference type="InterPro" id="IPR013424">
    <property type="entry name" value="Ice-binding_C"/>
</dbReference>
<protein>
    <submittedName>
        <fullName evidence="2">PEP-CTERM sorting domain-containing protein</fullName>
    </submittedName>
</protein>
<evidence type="ECO:0000313" key="3">
    <source>
        <dbReference type="Proteomes" id="UP001331561"/>
    </source>
</evidence>
<dbReference type="NCBIfam" id="TIGR02595">
    <property type="entry name" value="PEP_CTERM"/>
    <property type="match status" value="1"/>
</dbReference>
<dbReference type="Proteomes" id="UP001331561">
    <property type="component" value="Unassembled WGS sequence"/>
</dbReference>
<sequence>MSSLFTYNGVTQLNTPIATGSGYDNLAAATGSTGMAFNPNGVSPSDFFLVGNSASTFTLNSFLIAGAWGTQTLTIRGLNNGVQLFSQALAVSLSPVLFTANWSGIDQFEILTGNDFVQNQTLTGSGQHWALDNLTINEAAASVPEPSTLAIVALGLVGLGLARRKQAA</sequence>
<reference evidence="2 3" key="1">
    <citation type="submission" date="2024-01" db="EMBL/GenBank/DDBJ databases">
        <title>Uliginosibacterium soil sp. nov.</title>
        <authorList>
            <person name="Lv Y."/>
        </authorList>
    </citation>
    <scope>NUCLEOTIDE SEQUENCE [LARGE SCALE GENOMIC DNA]</scope>
    <source>
        <strain evidence="2 3">H3</strain>
    </source>
</reference>
<name>A0ABU6K0U4_9RHOO</name>
<accession>A0ABU6K0U4</accession>
<organism evidence="2 3">
    <name type="scientific">Uliginosibacterium silvisoli</name>
    <dbReference type="NCBI Taxonomy" id="3114758"/>
    <lineage>
        <taxon>Bacteria</taxon>
        <taxon>Pseudomonadati</taxon>
        <taxon>Pseudomonadota</taxon>
        <taxon>Betaproteobacteria</taxon>
        <taxon>Rhodocyclales</taxon>
        <taxon>Zoogloeaceae</taxon>
        <taxon>Uliginosibacterium</taxon>
    </lineage>
</organism>
<dbReference type="RefSeq" id="WP_327597674.1">
    <property type="nucleotide sequence ID" value="NZ_JAYXHS010000001.1"/>
</dbReference>
<evidence type="ECO:0000259" key="1">
    <source>
        <dbReference type="Pfam" id="PF07589"/>
    </source>
</evidence>
<dbReference type="EMBL" id="JAYXHS010000001">
    <property type="protein sequence ID" value="MEC5384703.1"/>
    <property type="molecule type" value="Genomic_DNA"/>
</dbReference>
<feature type="domain" description="Ice-binding protein C-terminal" evidence="1">
    <location>
        <begin position="142"/>
        <end position="164"/>
    </location>
</feature>
<gene>
    <name evidence="2" type="ORF">VVD49_03155</name>
</gene>
<evidence type="ECO:0000313" key="2">
    <source>
        <dbReference type="EMBL" id="MEC5384703.1"/>
    </source>
</evidence>
<proteinExistence type="predicted"/>